<evidence type="ECO:0000256" key="1">
    <source>
        <dbReference type="ARBA" id="ARBA00000677"/>
    </source>
</evidence>
<dbReference type="GO" id="GO:0004252">
    <property type="term" value="F:serine-type endopeptidase activity"/>
    <property type="evidence" value="ECO:0007669"/>
    <property type="project" value="InterPro"/>
</dbReference>
<dbReference type="PROSITE" id="PS00760">
    <property type="entry name" value="SPASE_I_2"/>
    <property type="match status" value="1"/>
</dbReference>
<dbReference type="AlphaFoldDB" id="A0A497XS77"/>
<comment type="similarity">
    <text evidence="2 9">Belongs to the peptidase S26 family.</text>
</comment>
<dbReference type="InterPro" id="IPR000223">
    <property type="entry name" value="Pept_S26A_signal_pept_1"/>
</dbReference>
<keyword evidence="6 8" id="KW-0378">Hydrolase</keyword>
<accession>A0A497XS77</accession>
<evidence type="ECO:0000313" key="12">
    <source>
        <dbReference type="Proteomes" id="UP000267841"/>
    </source>
</evidence>
<evidence type="ECO:0000256" key="8">
    <source>
        <dbReference type="RuleBase" id="RU003993"/>
    </source>
</evidence>
<gene>
    <name evidence="11" type="ORF">BCF55_0253</name>
</gene>
<dbReference type="InterPro" id="IPR019756">
    <property type="entry name" value="Pept_S26A_signal_pept_1_Ser-AS"/>
</dbReference>
<evidence type="ECO:0000313" key="11">
    <source>
        <dbReference type="EMBL" id="RLJ69992.1"/>
    </source>
</evidence>
<keyword evidence="12" id="KW-1185">Reference proteome</keyword>
<dbReference type="InterPro" id="IPR019758">
    <property type="entry name" value="Pept_S26A_signal_pept_1_CS"/>
</dbReference>
<dbReference type="RefSeq" id="WP_121009019.1">
    <property type="nucleotide sequence ID" value="NZ_RCCJ01000001.1"/>
</dbReference>
<feature type="active site" evidence="7">
    <location>
        <position position="35"/>
    </location>
</feature>
<reference evidence="11 12" key="1">
    <citation type="submission" date="2018-10" db="EMBL/GenBank/DDBJ databases">
        <title>Genomic Encyclopedia of Archaeal and Bacterial Type Strains, Phase II (KMG-II): from individual species to whole genera.</title>
        <authorList>
            <person name="Goeker M."/>
        </authorList>
    </citation>
    <scope>NUCLEOTIDE SEQUENCE [LARGE SCALE GENOMIC DNA]</scope>
    <source>
        <strain evidence="11 12">DSM 16510</strain>
    </source>
</reference>
<dbReference type="PANTHER" id="PTHR43390">
    <property type="entry name" value="SIGNAL PEPTIDASE I"/>
    <property type="match status" value="1"/>
</dbReference>
<dbReference type="InterPro" id="IPR019757">
    <property type="entry name" value="Pept_S26A_signal_pept_1_Lys-AS"/>
</dbReference>
<keyword evidence="5 8" id="KW-0645">Protease</keyword>
<dbReference type="GO" id="GO:0006465">
    <property type="term" value="P:signal peptide processing"/>
    <property type="evidence" value="ECO:0007669"/>
    <property type="project" value="InterPro"/>
</dbReference>
<evidence type="ECO:0000256" key="6">
    <source>
        <dbReference type="ARBA" id="ARBA00022801"/>
    </source>
</evidence>
<dbReference type="PRINTS" id="PR00727">
    <property type="entry name" value="LEADERPTASE"/>
</dbReference>
<dbReference type="InterPro" id="IPR019533">
    <property type="entry name" value="Peptidase_S26"/>
</dbReference>
<dbReference type="CDD" id="cd06530">
    <property type="entry name" value="S26_SPase_I"/>
    <property type="match status" value="1"/>
</dbReference>
<dbReference type="Pfam" id="PF10502">
    <property type="entry name" value="Peptidase_S26"/>
    <property type="match status" value="1"/>
</dbReference>
<dbReference type="EMBL" id="RCCJ01000001">
    <property type="protein sequence ID" value="RLJ69992.1"/>
    <property type="molecule type" value="Genomic_DNA"/>
</dbReference>
<dbReference type="PROSITE" id="PS00761">
    <property type="entry name" value="SPASE_I_3"/>
    <property type="match status" value="1"/>
</dbReference>
<dbReference type="PROSITE" id="PS00501">
    <property type="entry name" value="SPASE_I_1"/>
    <property type="match status" value="1"/>
</dbReference>
<dbReference type="NCBIfam" id="TIGR02227">
    <property type="entry name" value="sigpep_I_bact"/>
    <property type="match status" value="1"/>
</dbReference>
<dbReference type="GO" id="GO:0009003">
    <property type="term" value="F:signal peptidase activity"/>
    <property type="evidence" value="ECO:0007669"/>
    <property type="project" value="UniProtKB-EC"/>
</dbReference>
<protein>
    <recommendedName>
        <fullName evidence="4 8">Signal peptidase I</fullName>
        <ecNumber evidence="3 8">3.4.21.89</ecNumber>
    </recommendedName>
</protein>
<dbReference type="Proteomes" id="UP000267841">
    <property type="component" value="Unassembled WGS sequence"/>
</dbReference>
<evidence type="ECO:0000256" key="2">
    <source>
        <dbReference type="ARBA" id="ARBA00009370"/>
    </source>
</evidence>
<evidence type="ECO:0000256" key="9">
    <source>
        <dbReference type="RuleBase" id="RU362042"/>
    </source>
</evidence>
<dbReference type="Gene3D" id="2.10.109.10">
    <property type="entry name" value="Umud Fragment, subunit A"/>
    <property type="match status" value="1"/>
</dbReference>
<dbReference type="EC" id="3.4.21.89" evidence="3 8"/>
<feature type="active site" evidence="7">
    <location>
        <position position="78"/>
    </location>
</feature>
<evidence type="ECO:0000259" key="10">
    <source>
        <dbReference type="Pfam" id="PF10502"/>
    </source>
</evidence>
<evidence type="ECO:0000256" key="4">
    <source>
        <dbReference type="ARBA" id="ARBA00019232"/>
    </source>
</evidence>
<dbReference type="OrthoDB" id="9802919at2"/>
<organism evidence="11 12">
    <name type="scientific">Hydrogenivirga caldilitoris</name>
    <dbReference type="NCBI Taxonomy" id="246264"/>
    <lineage>
        <taxon>Bacteria</taxon>
        <taxon>Pseudomonadati</taxon>
        <taxon>Aquificota</taxon>
        <taxon>Aquificia</taxon>
        <taxon>Aquificales</taxon>
        <taxon>Aquificaceae</taxon>
        <taxon>Hydrogenivirga</taxon>
    </lineage>
</organism>
<comment type="subcellular location">
    <subcellularLocation>
        <location evidence="9">Membrane</location>
        <topology evidence="9">Single-pass type II membrane protein</topology>
    </subcellularLocation>
</comment>
<dbReference type="GO" id="GO:0016020">
    <property type="term" value="C:membrane"/>
    <property type="evidence" value="ECO:0007669"/>
    <property type="project" value="UniProtKB-SubCell"/>
</dbReference>
<comment type="catalytic activity">
    <reaction evidence="1 8">
        <text>Cleavage of hydrophobic, N-terminal signal or leader sequences from secreted and periplasmic proteins.</text>
        <dbReference type="EC" id="3.4.21.89"/>
    </reaction>
</comment>
<dbReference type="PANTHER" id="PTHR43390:SF1">
    <property type="entry name" value="CHLOROPLAST PROCESSING PEPTIDASE"/>
    <property type="match status" value="1"/>
</dbReference>
<dbReference type="SUPFAM" id="SSF51306">
    <property type="entry name" value="LexA/Signal peptidase"/>
    <property type="match status" value="1"/>
</dbReference>
<evidence type="ECO:0000256" key="5">
    <source>
        <dbReference type="ARBA" id="ARBA00022670"/>
    </source>
</evidence>
<feature type="domain" description="Peptidase S26" evidence="10">
    <location>
        <begin position="6"/>
        <end position="216"/>
    </location>
</feature>
<name>A0A497XS77_9AQUI</name>
<dbReference type="InterPro" id="IPR036286">
    <property type="entry name" value="LexA/Signal_pep-like_sf"/>
</dbReference>
<sequence>MKNAPKWLVEFAVIIGVVLLIRATLLQAFNIPSASMQPTLLIGDFILVNKLVYRLSEPRRGDIVVFKYPNNPSLDYIKRVIAGPGDVVEFEEFYDSKAEVKVYRVKVNGEEYELQYKTLRNFDGRFYYEFDEKVPLGGKFISHRVWYSAYPTKVAGLVSYNGEDCLQQKYNLCVKFRVPEGHYFVMGDNRDNSEDSRFWGFVPRENIVGKAFVIYFSGEVPPLTPEDVTFYTGFRQLFLAILHPRPSRIGNYFIY</sequence>
<evidence type="ECO:0000256" key="7">
    <source>
        <dbReference type="PIRSR" id="PIRSR600223-1"/>
    </source>
</evidence>
<comment type="caution">
    <text evidence="11">The sequence shown here is derived from an EMBL/GenBank/DDBJ whole genome shotgun (WGS) entry which is preliminary data.</text>
</comment>
<evidence type="ECO:0000256" key="3">
    <source>
        <dbReference type="ARBA" id="ARBA00013208"/>
    </source>
</evidence>
<proteinExistence type="inferred from homology"/>